<organism evidence="4 5">
    <name type="scientific">Lolium multiflorum</name>
    <name type="common">Italian ryegrass</name>
    <name type="synonym">Lolium perenne subsp. multiflorum</name>
    <dbReference type="NCBI Taxonomy" id="4521"/>
    <lineage>
        <taxon>Eukaryota</taxon>
        <taxon>Viridiplantae</taxon>
        <taxon>Streptophyta</taxon>
        <taxon>Embryophyta</taxon>
        <taxon>Tracheophyta</taxon>
        <taxon>Spermatophyta</taxon>
        <taxon>Magnoliopsida</taxon>
        <taxon>Liliopsida</taxon>
        <taxon>Poales</taxon>
        <taxon>Poaceae</taxon>
        <taxon>BOP clade</taxon>
        <taxon>Pooideae</taxon>
        <taxon>Poodae</taxon>
        <taxon>Poeae</taxon>
        <taxon>Poeae Chloroplast Group 2 (Poeae type)</taxon>
        <taxon>Loliodinae</taxon>
        <taxon>Loliinae</taxon>
        <taxon>Lolium</taxon>
    </lineage>
</organism>
<comment type="subcellular location">
    <subcellularLocation>
        <location evidence="1">Membrane</location>
        <topology evidence="1">Single-pass membrane protein</topology>
    </subcellularLocation>
</comment>
<dbReference type="EMBL" id="JAUUTY010000001">
    <property type="protein sequence ID" value="KAK1694058.1"/>
    <property type="molecule type" value="Genomic_DNA"/>
</dbReference>
<keyword evidence="2" id="KW-0732">Signal</keyword>
<evidence type="ECO:0000256" key="1">
    <source>
        <dbReference type="ARBA" id="ARBA00004167"/>
    </source>
</evidence>
<keyword evidence="5" id="KW-1185">Reference proteome</keyword>
<comment type="caution">
    <text evidence="4">The sequence shown here is derived from an EMBL/GenBank/DDBJ whole genome shotgun (WGS) entry which is preliminary data.</text>
</comment>
<dbReference type="Pfam" id="PF13947">
    <property type="entry name" value="GUB_WAK_bind"/>
    <property type="match status" value="1"/>
</dbReference>
<dbReference type="GO" id="GO:0030247">
    <property type="term" value="F:polysaccharide binding"/>
    <property type="evidence" value="ECO:0007669"/>
    <property type="project" value="InterPro"/>
</dbReference>
<name>A0AAD8TXN7_LOLMU</name>
<dbReference type="PANTHER" id="PTHR33491">
    <property type="entry name" value="OSJNBA0016N04.9 PROTEIN"/>
    <property type="match status" value="1"/>
</dbReference>
<dbReference type="AlphaFoldDB" id="A0AAD8TXN7"/>
<reference evidence="4" key="1">
    <citation type="submission" date="2023-07" db="EMBL/GenBank/DDBJ databases">
        <title>A chromosome-level genome assembly of Lolium multiflorum.</title>
        <authorList>
            <person name="Chen Y."/>
            <person name="Copetti D."/>
            <person name="Kolliker R."/>
            <person name="Studer B."/>
        </authorList>
    </citation>
    <scope>NUCLEOTIDE SEQUENCE</scope>
    <source>
        <strain evidence="4">02402/16</strain>
        <tissue evidence="4">Leaf</tissue>
    </source>
</reference>
<feature type="domain" description="Wall-associated receptor kinase galacturonan-binding" evidence="3">
    <location>
        <begin position="10"/>
        <end position="68"/>
    </location>
</feature>
<accession>A0AAD8TXN7</accession>
<gene>
    <name evidence="4" type="ORF">QYE76_010755</name>
</gene>
<protein>
    <recommendedName>
        <fullName evidence="3">Wall-associated receptor kinase galacturonan-binding domain-containing protein</fullName>
    </recommendedName>
</protein>
<sequence>MAAPIALPGCPETCGDITIPYPFGTRQGCYRQGFDLTCDETRHPPKLSVGGGDAEVVGISIPDGTVWIRTKMLDTSALQQLNGSWSAGLRPDGPLALSARHNRFVAMGCNLLANLFAHDTFYADRDRIGVCAALCVVRTSLQPGDSSTTSSCSGVGCCQTPVAQGLPSYTIELNDLAQRPTAASPYPVVHGAAFIADEEWFRGQQTALQRNFLHDPRKVVDSTVVPTVLEWSLNMRRDEDLFVEDTSVSQWKRCISLNSVIVEDVEGNVFGQARCNCSSGYEGNPYLPDGCQGRVVAAVVVARADVVLGLVPAARALASVAGAWRRRKVHVVVLSSSFTTSLGAAFLAADGAAARMAS</sequence>
<evidence type="ECO:0000256" key="2">
    <source>
        <dbReference type="ARBA" id="ARBA00022729"/>
    </source>
</evidence>
<proteinExistence type="predicted"/>
<evidence type="ECO:0000259" key="3">
    <source>
        <dbReference type="Pfam" id="PF13947"/>
    </source>
</evidence>
<evidence type="ECO:0000313" key="5">
    <source>
        <dbReference type="Proteomes" id="UP001231189"/>
    </source>
</evidence>
<dbReference type="InterPro" id="IPR025287">
    <property type="entry name" value="WAK_GUB"/>
</dbReference>
<evidence type="ECO:0000313" key="4">
    <source>
        <dbReference type="EMBL" id="KAK1694058.1"/>
    </source>
</evidence>
<dbReference type="GO" id="GO:0016020">
    <property type="term" value="C:membrane"/>
    <property type="evidence" value="ECO:0007669"/>
    <property type="project" value="UniProtKB-SubCell"/>
</dbReference>
<dbReference type="Proteomes" id="UP001231189">
    <property type="component" value="Unassembled WGS sequence"/>
</dbReference>